<gene>
    <name evidence="2" type="ORF">P280DRAFT_119702</name>
</gene>
<dbReference type="OrthoDB" id="2378324at2759"/>
<dbReference type="InterPro" id="IPR006674">
    <property type="entry name" value="HD_domain"/>
</dbReference>
<proteinExistence type="predicted"/>
<reference evidence="2" key="1">
    <citation type="journal article" date="2020" name="Stud. Mycol.">
        <title>101 Dothideomycetes genomes: a test case for predicting lifestyles and emergence of pathogens.</title>
        <authorList>
            <person name="Haridas S."/>
            <person name="Albert R."/>
            <person name="Binder M."/>
            <person name="Bloem J."/>
            <person name="Labutti K."/>
            <person name="Salamov A."/>
            <person name="Andreopoulos B."/>
            <person name="Baker S."/>
            <person name="Barry K."/>
            <person name="Bills G."/>
            <person name="Bluhm B."/>
            <person name="Cannon C."/>
            <person name="Castanera R."/>
            <person name="Culley D."/>
            <person name="Daum C."/>
            <person name="Ezra D."/>
            <person name="Gonzalez J."/>
            <person name="Henrissat B."/>
            <person name="Kuo A."/>
            <person name="Liang C."/>
            <person name="Lipzen A."/>
            <person name="Lutzoni F."/>
            <person name="Magnuson J."/>
            <person name="Mondo S."/>
            <person name="Nolan M."/>
            <person name="Ohm R."/>
            <person name="Pangilinan J."/>
            <person name="Park H.-J."/>
            <person name="Ramirez L."/>
            <person name="Alfaro M."/>
            <person name="Sun H."/>
            <person name="Tritt A."/>
            <person name="Yoshinaga Y."/>
            <person name="Zwiers L.-H."/>
            <person name="Turgeon B."/>
            <person name="Goodwin S."/>
            <person name="Spatafora J."/>
            <person name="Crous P."/>
            <person name="Grigoriev I."/>
        </authorList>
    </citation>
    <scope>NUCLEOTIDE SEQUENCE</scope>
    <source>
        <strain evidence="2">CBS 473.64</strain>
    </source>
</reference>
<sequence>MCPPEAFTSTAGASTLEPDSFVPQTEISKVAFKFATFLLHPAILNHSIRVYLYARDIAAAKGSRYHDEPDKQDLLFIACIFHDMGTTDAFNGASRFEVEGADAAVKHLAMFKFSVWDKRDVWNAIALHTCNGIVQRMGDLAAILRLAIEIDFGRTDSVDGIDDLAALKATFEEKFERKDIEIVLADAVVAQAVKNPAKAPSNSWPGGLYRAYLQDPEWKGVNKAFGA</sequence>
<feature type="domain" description="HD/PDEase" evidence="1">
    <location>
        <begin position="39"/>
        <end position="162"/>
    </location>
</feature>
<name>A0A6A6SG60_9PLEO</name>
<dbReference type="Pfam" id="PF01966">
    <property type="entry name" value="HD"/>
    <property type="match status" value="1"/>
</dbReference>
<evidence type="ECO:0000259" key="1">
    <source>
        <dbReference type="SMART" id="SM00471"/>
    </source>
</evidence>
<evidence type="ECO:0000313" key="3">
    <source>
        <dbReference type="Proteomes" id="UP000799753"/>
    </source>
</evidence>
<dbReference type="AlphaFoldDB" id="A0A6A6SG60"/>
<accession>A0A6A6SG60</accession>
<dbReference type="Proteomes" id="UP000799753">
    <property type="component" value="Unassembled WGS sequence"/>
</dbReference>
<keyword evidence="3" id="KW-1185">Reference proteome</keyword>
<evidence type="ECO:0000313" key="2">
    <source>
        <dbReference type="EMBL" id="KAF2645428.1"/>
    </source>
</evidence>
<protein>
    <recommendedName>
        <fullName evidence="1">HD/PDEase domain-containing protein</fullName>
    </recommendedName>
</protein>
<dbReference type="SMART" id="SM00471">
    <property type="entry name" value="HDc"/>
    <property type="match status" value="1"/>
</dbReference>
<organism evidence="2 3">
    <name type="scientific">Massarina eburnea CBS 473.64</name>
    <dbReference type="NCBI Taxonomy" id="1395130"/>
    <lineage>
        <taxon>Eukaryota</taxon>
        <taxon>Fungi</taxon>
        <taxon>Dikarya</taxon>
        <taxon>Ascomycota</taxon>
        <taxon>Pezizomycotina</taxon>
        <taxon>Dothideomycetes</taxon>
        <taxon>Pleosporomycetidae</taxon>
        <taxon>Pleosporales</taxon>
        <taxon>Massarineae</taxon>
        <taxon>Massarinaceae</taxon>
        <taxon>Massarina</taxon>
    </lineage>
</organism>
<dbReference type="PANTHER" id="PTHR35569">
    <property type="entry name" value="CYANAMIDE HYDRATASE DDI2-RELATED"/>
    <property type="match status" value="1"/>
</dbReference>
<dbReference type="EMBL" id="MU006777">
    <property type="protein sequence ID" value="KAF2645428.1"/>
    <property type="molecule type" value="Genomic_DNA"/>
</dbReference>
<dbReference type="PANTHER" id="PTHR35569:SF1">
    <property type="entry name" value="CYANAMIDE HYDRATASE DDI2-RELATED"/>
    <property type="match status" value="1"/>
</dbReference>
<dbReference type="CDD" id="cd00077">
    <property type="entry name" value="HDc"/>
    <property type="match status" value="1"/>
</dbReference>
<dbReference type="SUPFAM" id="SSF109604">
    <property type="entry name" value="HD-domain/PDEase-like"/>
    <property type="match status" value="1"/>
</dbReference>
<dbReference type="InterPro" id="IPR003607">
    <property type="entry name" value="HD/PDEase_dom"/>
</dbReference>
<dbReference type="Gene3D" id="1.10.3210.10">
    <property type="entry name" value="Hypothetical protein af1432"/>
    <property type="match status" value="1"/>
</dbReference>